<name>A0A0A7S484_FRIPE</name>
<keyword evidence="1 10" id="KW-0540">Nuclease</keyword>
<dbReference type="GO" id="GO:0009338">
    <property type="term" value="C:exodeoxyribonuclease V complex"/>
    <property type="evidence" value="ECO:0007669"/>
    <property type="project" value="InterPro"/>
</dbReference>
<dbReference type="RefSeq" id="WP_039103411.1">
    <property type="nucleotide sequence ID" value="NZ_CP009056.1"/>
</dbReference>
<feature type="domain" description="RecC C-terminal" evidence="11">
    <location>
        <begin position="804"/>
        <end position="1029"/>
    </location>
</feature>
<dbReference type="CDD" id="cd22353">
    <property type="entry name" value="RecC_C-like"/>
    <property type="match status" value="1"/>
</dbReference>
<dbReference type="InterPro" id="IPR006697">
    <property type="entry name" value="RecC"/>
</dbReference>
<evidence type="ECO:0000256" key="2">
    <source>
        <dbReference type="ARBA" id="ARBA00022741"/>
    </source>
</evidence>
<dbReference type="KEGG" id="fpp:FPB0191_00242"/>
<evidence type="ECO:0000256" key="10">
    <source>
        <dbReference type="HAMAP-Rule" id="MF_01486"/>
    </source>
</evidence>
<dbReference type="PANTHER" id="PTHR30591:SF1">
    <property type="entry name" value="RECBCD ENZYME SUBUNIT RECC"/>
    <property type="match status" value="1"/>
</dbReference>
<dbReference type="GO" id="GO:0000724">
    <property type="term" value="P:double-strand break repair via homologous recombination"/>
    <property type="evidence" value="ECO:0007669"/>
    <property type="project" value="UniProtKB-UniRule"/>
</dbReference>
<dbReference type="HOGENOM" id="CLU_007513_0_0_6"/>
<dbReference type="SUPFAM" id="SSF52540">
    <property type="entry name" value="P-loop containing nucleoside triphosphate hydrolases"/>
    <property type="match status" value="2"/>
</dbReference>
<dbReference type="GO" id="GO:0003678">
    <property type="term" value="F:DNA helicase activity"/>
    <property type="evidence" value="ECO:0007669"/>
    <property type="project" value="UniProtKB-UniRule"/>
</dbReference>
<evidence type="ECO:0000256" key="3">
    <source>
        <dbReference type="ARBA" id="ARBA00022763"/>
    </source>
</evidence>
<keyword evidence="8 10" id="KW-0238">DNA-binding</keyword>
<sequence>MFTVYHSNQLDLLKELTSQVMTIQPLNSVFSPEIILVQSHGMGQWLQIQLAEKLDVAANIHYPFPTQFVWDIYRIFYPDLPKSNIFDIDFMTWILLDILPDLIKQPQFTALQNYFDFIDDKQKYYQLASMMAQLFDQYLVYRPDWLKAWENNQIIEGIDQTQLWQAALWRELVFASKKLTPAYAHRSEIHMNVIKALNNKLSLSVIEQLPKRIFVFGIVSLPPMYLELFYSLSKYIDVHFMFMNPCRQYWGDIIDHSFLTKYAHTDETLDNVIQTTNPLLASWGKLGRDHLALLQHYTDKNDIEAFVDYDNRTLLSMVQQSILEMNNQSFLLKDHEPDASTLSIAMDDYSIEFHSCHSEQREVEVLYDNLLAIFDNHPDIDLNDCVVMVADIDHYAPYIQAVFDNAPKHRYLPYTIADQKLKYIDPIVQGFFLLLDLPHSRLEIEYIFDLLEIPAIAKRFSFNEANLIQLRNWIVDSGIRWGLESEIDKPHSWIMGLHRMLLGYTMESKLDSWQNIVPYDEVTGLNAELIGFLSEFIMMVAKWRDTLTQSHSISDWQHLCLNLLTDFFFKNAESEPLLLMIENQWQDIILQAKNANYNGEIDTIILKNFIQTKFNNNYLSHRFLIGKINFCTLMPMRSVPFKIVCLLGMNDGVYPRTTSPLGFDLINRHGRLGDRSRRNDDRYLFLEALLSAEQKLYISYIGRDMQTNEPRYPSILVDELLNYIQQSYQLDDDNEISMELRVKNLTQHLIRQHTRMPFDIQNYQKITGSVLRPLSYADEWLLAAKRCGKIDVFNQPLHNQAVTMITLTELKQFYLHPIKFLTKKRLGYFINIDAEQLPDAENFNLNNLQRFYINNQILNQFMLEKDKYHDLDDKLYNKMLHSNQLPYGAFGQLLYSEQKSLMQTLMDRIYQERVGEYRTLDINLPIQSINLIGRITNLQSDGILQWCSSKLTIKNGLSLWIDHLIICALQPYKDKFLNRLYGRDESKWSFENVSADEALKLLSVLMEGYLEGLNQPLFMPLQSAWKWLDVAFDNEKQTISDDVVILSKAKASFREQWQNSIGSNAECDDYYYRLYPELNDELIDCAINALKRYLLPIIQYRHKEN</sequence>
<dbReference type="GO" id="GO:0003677">
    <property type="term" value="F:DNA binding"/>
    <property type="evidence" value="ECO:0007669"/>
    <property type="project" value="UniProtKB-UniRule"/>
</dbReference>
<keyword evidence="2 10" id="KW-0547">Nucleotide-binding</keyword>
<dbReference type="InterPro" id="IPR027417">
    <property type="entry name" value="P-loop_NTPase"/>
</dbReference>
<keyword evidence="9 10" id="KW-0234">DNA repair</keyword>
<evidence type="ECO:0000256" key="7">
    <source>
        <dbReference type="ARBA" id="ARBA00022840"/>
    </source>
</evidence>
<dbReference type="GO" id="GO:0008854">
    <property type="term" value="F:exodeoxyribonuclease V activity"/>
    <property type="evidence" value="ECO:0007669"/>
    <property type="project" value="InterPro"/>
</dbReference>
<evidence type="ECO:0000256" key="8">
    <source>
        <dbReference type="ARBA" id="ARBA00023125"/>
    </source>
</evidence>
<comment type="function">
    <text evidence="10">A helicase/nuclease that prepares dsDNA breaks (DSB) for recombinational DNA repair. Binds to DSBs and unwinds DNA via a highly rapid and processive ATP-dependent bidirectional helicase activity. Unwinds dsDNA until it encounters a Chi (crossover hotspot instigator) sequence from the 3' direction. Cuts ssDNA a few nucleotides 3' to the Chi site. The properties and activities of the enzyme are changed at Chi. The Chi-altered holoenzyme produces a long 3'-ssDNA overhang and facilitates RecA-binding to the ssDNA for homologous DNA recombination and repair. Holoenzyme degrades any linearized DNA that is unable to undergo homologous recombination. In the holoenzyme this subunit recognizes the wild-type Chi sequence, and when added to isolated RecB increases its ATP-dependent helicase processivity.</text>
</comment>
<dbReference type="GO" id="GO:0005524">
    <property type="term" value="F:ATP binding"/>
    <property type="evidence" value="ECO:0007669"/>
    <property type="project" value="UniProtKB-UniRule"/>
</dbReference>
<dbReference type="Gene3D" id="3.40.50.300">
    <property type="entry name" value="P-loop containing nucleotide triphosphate hydrolases"/>
    <property type="match status" value="2"/>
</dbReference>
<evidence type="ECO:0000313" key="13">
    <source>
        <dbReference type="Proteomes" id="UP000030901"/>
    </source>
</evidence>
<evidence type="ECO:0000256" key="1">
    <source>
        <dbReference type="ARBA" id="ARBA00022722"/>
    </source>
</evidence>
<dbReference type="HAMAP" id="MF_01486">
    <property type="entry name" value="RecC"/>
    <property type="match status" value="1"/>
</dbReference>
<dbReference type="InterPro" id="IPR013986">
    <property type="entry name" value="DExx_box_DNA_helicase_dom_sf"/>
</dbReference>
<dbReference type="AlphaFoldDB" id="A0A0A7S484"/>
<dbReference type="Gene3D" id="3.40.50.10930">
    <property type="match status" value="1"/>
</dbReference>
<dbReference type="PIRSF" id="PIRSF000980">
    <property type="entry name" value="RecC"/>
    <property type="match status" value="1"/>
</dbReference>
<evidence type="ECO:0000256" key="5">
    <source>
        <dbReference type="ARBA" id="ARBA00022806"/>
    </source>
</evidence>
<proteinExistence type="inferred from homology"/>
<keyword evidence="13" id="KW-1185">Reference proteome</keyword>
<evidence type="ECO:0000256" key="9">
    <source>
        <dbReference type="ARBA" id="ARBA00023204"/>
    </source>
</evidence>
<dbReference type="PANTHER" id="PTHR30591">
    <property type="entry name" value="RECBCD ENZYME SUBUNIT RECC"/>
    <property type="match status" value="1"/>
</dbReference>
<dbReference type="EMBL" id="CP009056">
    <property type="protein sequence ID" value="AJA44091.1"/>
    <property type="molecule type" value="Genomic_DNA"/>
</dbReference>
<dbReference type="Pfam" id="PF04257">
    <property type="entry name" value="Exonuc_V_gamma"/>
    <property type="match status" value="1"/>
</dbReference>
<dbReference type="Pfam" id="PF17946">
    <property type="entry name" value="RecC_C"/>
    <property type="match status" value="1"/>
</dbReference>
<keyword evidence="5 10" id="KW-0347">Helicase</keyword>
<dbReference type="STRING" id="1267021.FPB0191_00242"/>
<dbReference type="SUPFAM" id="SSF52980">
    <property type="entry name" value="Restriction endonuclease-like"/>
    <property type="match status" value="1"/>
</dbReference>
<protein>
    <recommendedName>
        <fullName evidence="10">RecBCD enzyme subunit RecC</fullName>
    </recommendedName>
    <alternativeName>
        <fullName evidence="10">Exonuclease V subunit RecC</fullName>
        <shortName evidence="10">ExoV subunit RecC</shortName>
    </alternativeName>
    <alternativeName>
        <fullName evidence="10">Helicase/nuclease RecBCD subunit RecC</fullName>
    </alternativeName>
</protein>
<keyword evidence="7 10" id="KW-0067">ATP-binding</keyword>
<reference evidence="12 13" key="1">
    <citation type="journal article" date="2014" name="Appl. Environ. Microbiol.">
        <title>Gut symbionts from distinct hosts exhibit genotoxic activity via divergent colibactin biosynthetic pathways.</title>
        <authorList>
            <person name="Engel P."/>
            <person name="Vizcaino M.I."/>
            <person name="Crawford J.M."/>
        </authorList>
    </citation>
    <scope>NUCLEOTIDE SEQUENCE [LARGE SCALE GENOMIC DNA]</scope>
    <source>
        <strain evidence="12 13">PEB0191</strain>
    </source>
</reference>
<dbReference type="OrthoDB" id="9762834at2"/>
<evidence type="ECO:0000259" key="11">
    <source>
        <dbReference type="Pfam" id="PF17946"/>
    </source>
</evidence>
<keyword evidence="3 10" id="KW-0227">DNA damage</keyword>
<keyword evidence="4 10" id="KW-0378">Hydrolase</keyword>
<comment type="subunit">
    <text evidence="10">Heterotrimer of RecB, RecC and RecD. All subunits contribute to DNA-binding.</text>
</comment>
<dbReference type="InterPro" id="IPR011335">
    <property type="entry name" value="Restrct_endonuc-II-like"/>
</dbReference>
<dbReference type="Gene3D" id="1.10.10.990">
    <property type="match status" value="1"/>
</dbReference>
<comment type="similarity">
    <text evidence="10">Belongs to the RecC family.</text>
</comment>
<evidence type="ECO:0000313" key="12">
    <source>
        <dbReference type="EMBL" id="AJA44091.1"/>
    </source>
</evidence>
<evidence type="ECO:0000256" key="6">
    <source>
        <dbReference type="ARBA" id="ARBA00022839"/>
    </source>
</evidence>
<dbReference type="Proteomes" id="UP000030901">
    <property type="component" value="Chromosome"/>
</dbReference>
<gene>
    <name evidence="10" type="primary">recC</name>
    <name evidence="12" type="ORF">FPB0191_00242</name>
</gene>
<keyword evidence="6 10" id="KW-0269">Exonuclease</keyword>
<organism evidence="12 13">
    <name type="scientific">Frischella perrara</name>
    <dbReference type="NCBI Taxonomy" id="1267021"/>
    <lineage>
        <taxon>Bacteria</taxon>
        <taxon>Pseudomonadati</taxon>
        <taxon>Pseudomonadota</taxon>
        <taxon>Gammaproteobacteria</taxon>
        <taxon>Orbales</taxon>
        <taxon>Orbaceae</taxon>
        <taxon>Frischella</taxon>
    </lineage>
</organism>
<comment type="miscellaneous">
    <text evidence="10">In the RecBCD complex, RecB has a slow 3'-5' helicase, an exonuclease activity and loads RecA onto ssDNA, RecD has a fast 5'-3' helicase activity, while RecC stimulates the ATPase and processivity of the RecB helicase and contributes to recognition of the Chi site.</text>
</comment>
<dbReference type="InterPro" id="IPR041500">
    <property type="entry name" value="RecC_C"/>
</dbReference>
<dbReference type="NCBIfam" id="TIGR01450">
    <property type="entry name" value="recC"/>
    <property type="match status" value="1"/>
</dbReference>
<evidence type="ECO:0000256" key="4">
    <source>
        <dbReference type="ARBA" id="ARBA00022801"/>
    </source>
</evidence>
<accession>A0A0A7S484</accession>
<dbReference type="Gene3D" id="1.10.10.160">
    <property type="match status" value="1"/>
</dbReference>